<evidence type="ECO:0000256" key="5">
    <source>
        <dbReference type="ARBA" id="ARBA00022670"/>
    </source>
</evidence>
<dbReference type="PANTHER" id="PTHR43390:SF1">
    <property type="entry name" value="CHLOROPLAST PROCESSING PEPTIDASE"/>
    <property type="match status" value="1"/>
</dbReference>
<evidence type="ECO:0000256" key="8">
    <source>
        <dbReference type="RuleBase" id="RU362042"/>
    </source>
</evidence>
<keyword evidence="6 7" id="KW-0378">Hydrolase</keyword>
<comment type="caution">
    <text evidence="10">The sequence shown here is derived from an EMBL/GenBank/DDBJ whole genome shotgun (WGS) entry which is preliminary data.</text>
</comment>
<dbReference type="Proteomes" id="UP001500945">
    <property type="component" value="Unassembled WGS sequence"/>
</dbReference>
<evidence type="ECO:0000256" key="6">
    <source>
        <dbReference type="ARBA" id="ARBA00022801"/>
    </source>
</evidence>
<evidence type="ECO:0000259" key="9">
    <source>
        <dbReference type="Pfam" id="PF10502"/>
    </source>
</evidence>
<dbReference type="InterPro" id="IPR019533">
    <property type="entry name" value="Peptidase_S26"/>
</dbReference>
<keyword evidence="5 7" id="KW-0645">Protease</keyword>
<keyword evidence="11" id="KW-1185">Reference proteome</keyword>
<dbReference type="SUPFAM" id="SSF51306">
    <property type="entry name" value="LexA/Signal peptidase"/>
    <property type="match status" value="1"/>
</dbReference>
<protein>
    <recommendedName>
        <fullName evidence="4 7">Signal peptidase I</fullName>
        <ecNumber evidence="4 7">3.4.21.89</ecNumber>
    </recommendedName>
</protein>
<comment type="catalytic activity">
    <reaction evidence="1 7">
        <text>Cleavage of hydrophobic, N-terminal signal or leader sequences from secreted and periplasmic proteins.</text>
        <dbReference type="EC" id="3.4.21.89"/>
    </reaction>
</comment>
<keyword evidence="7" id="KW-1133">Transmembrane helix</keyword>
<keyword evidence="7" id="KW-0812">Transmembrane</keyword>
<dbReference type="CDD" id="cd06530">
    <property type="entry name" value="S26_SPase_I"/>
    <property type="match status" value="1"/>
</dbReference>
<accession>A0ABP8KR80</accession>
<keyword evidence="7" id="KW-0472">Membrane</keyword>
<evidence type="ECO:0000256" key="1">
    <source>
        <dbReference type="ARBA" id="ARBA00000677"/>
    </source>
</evidence>
<organism evidence="10 11">
    <name type="scientific">Fodinibacter luteus</name>
    <dbReference type="NCBI Taxonomy" id="552064"/>
    <lineage>
        <taxon>Bacteria</taxon>
        <taxon>Bacillati</taxon>
        <taxon>Actinomycetota</taxon>
        <taxon>Actinomycetes</taxon>
        <taxon>Micrococcales</taxon>
        <taxon>Intrasporangiaceae</taxon>
        <taxon>Fodinibacter (ex Wang et al. 2009)</taxon>
    </lineage>
</organism>
<dbReference type="Gene3D" id="2.10.109.10">
    <property type="entry name" value="Umud Fragment, subunit A"/>
    <property type="match status" value="1"/>
</dbReference>
<dbReference type="InterPro" id="IPR036286">
    <property type="entry name" value="LexA/Signal_pep-like_sf"/>
</dbReference>
<evidence type="ECO:0000313" key="11">
    <source>
        <dbReference type="Proteomes" id="UP001500945"/>
    </source>
</evidence>
<dbReference type="InterPro" id="IPR019756">
    <property type="entry name" value="Pept_S26A_signal_pept_1_Ser-AS"/>
</dbReference>
<evidence type="ECO:0000256" key="2">
    <source>
        <dbReference type="ARBA" id="ARBA00004401"/>
    </source>
</evidence>
<reference evidence="11" key="1">
    <citation type="journal article" date="2019" name="Int. J. Syst. Evol. Microbiol.">
        <title>The Global Catalogue of Microorganisms (GCM) 10K type strain sequencing project: providing services to taxonomists for standard genome sequencing and annotation.</title>
        <authorList>
            <consortium name="The Broad Institute Genomics Platform"/>
            <consortium name="The Broad Institute Genome Sequencing Center for Infectious Disease"/>
            <person name="Wu L."/>
            <person name="Ma J."/>
        </authorList>
    </citation>
    <scope>NUCLEOTIDE SEQUENCE [LARGE SCALE GENOMIC DNA]</scope>
    <source>
        <strain evidence="11">JCM 17809</strain>
    </source>
</reference>
<dbReference type="Pfam" id="PF10502">
    <property type="entry name" value="Peptidase_S26"/>
    <property type="match status" value="1"/>
</dbReference>
<evidence type="ECO:0000256" key="7">
    <source>
        <dbReference type="RuleBase" id="RU003993"/>
    </source>
</evidence>
<gene>
    <name evidence="10" type="primary">lepB</name>
    <name evidence="10" type="ORF">GCM10023168_36020</name>
</gene>
<comment type="similarity">
    <text evidence="3 8">Belongs to the peptidase S26 family.</text>
</comment>
<dbReference type="NCBIfam" id="TIGR02227">
    <property type="entry name" value="sigpep_I_bact"/>
    <property type="match status" value="1"/>
</dbReference>
<dbReference type="InterPro" id="IPR000223">
    <property type="entry name" value="Pept_S26A_signal_pept_1"/>
</dbReference>
<dbReference type="EMBL" id="BAABGM010000026">
    <property type="protein sequence ID" value="GAA4413284.1"/>
    <property type="molecule type" value="Genomic_DNA"/>
</dbReference>
<dbReference type="InterPro" id="IPR019757">
    <property type="entry name" value="Pept_S26A_signal_pept_1_Lys-AS"/>
</dbReference>
<feature type="transmembrane region" description="Helical" evidence="7">
    <location>
        <begin position="18"/>
        <end position="37"/>
    </location>
</feature>
<sequence length="169" mass="18487">MVTPAGPGERTSRRPRPWARIAIPVLIAGVVLLLVGLEPLRVASVSMEPTLTAGDHVLVDKLSGRWRMPEVGDLVVFRDPEHRELVVKRVVALGGQTVALEDAVLVVDGIVRHEPQVDLTRIDSTYFGPVTVPPDAAFLLGDNRSESVDSRRYGAIRLDELIGRVLLTF</sequence>
<dbReference type="PROSITE" id="PS00501">
    <property type="entry name" value="SPASE_I_1"/>
    <property type="match status" value="1"/>
</dbReference>
<comment type="subcellular location">
    <subcellularLocation>
        <location evidence="2">Cell membrane</location>
        <topology evidence="2">Single-pass type II membrane protein</topology>
    </subcellularLocation>
    <subcellularLocation>
        <location evidence="8">Membrane</location>
        <topology evidence="8">Single-pass type II membrane protein</topology>
    </subcellularLocation>
</comment>
<evidence type="ECO:0000256" key="4">
    <source>
        <dbReference type="ARBA" id="ARBA00013208"/>
    </source>
</evidence>
<dbReference type="PANTHER" id="PTHR43390">
    <property type="entry name" value="SIGNAL PEPTIDASE I"/>
    <property type="match status" value="1"/>
</dbReference>
<evidence type="ECO:0000313" key="10">
    <source>
        <dbReference type="EMBL" id="GAA4413284.1"/>
    </source>
</evidence>
<evidence type="ECO:0000256" key="3">
    <source>
        <dbReference type="ARBA" id="ARBA00009370"/>
    </source>
</evidence>
<feature type="domain" description="Peptidase S26" evidence="9">
    <location>
        <begin position="18"/>
        <end position="167"/>
    </location>
</feature>
<dbReference type="PROSITE" id="PS00760">
    <property type="entry name" value="SPASE_I_2"/>
    <property type="match status" value="1"/>
</dbReference>
<proteinExistence type="inferred from homology"/>
<dbReference type="RefSeq" id="WP_345208587.1">
    <property type="nucleotide sequence ID" value="NZ_BAABGM010000026.1"/>
</dbReference>
<dbReference type="PRINTS" id="PR00727">
    <property type="entry name" value="LEADERPTASE"/>
</dbReference>
<name>A0ABP8KR80_9MICO</name>
<dbReference type="EC" id="3.4.21.89" evidence="4 7"/>